<gene>
    <name evidence="3" type="ORF">OR37_02461</name>
</gene>
<feature type="domain" description="GFO/IDH/MocA-like oxidoreductase" evidence="2">
    <location>
        <begin position="161"/>
        <end position="234"/>
    </location>
</feature>
<reference evidence="3 4" key="1">
    <citation type="journal article" date="2013" name="Genome Announc.">
        <title>Draft Genome Sequence for Caulobacter sp. Strain OR37, a Bacterium Tolerant to Heavy Metals.</title>
        <authorList>
            <person name="Utturkar S.M."/>
            <person name="Bollmann A."/>
            <person name="Brzoska R.M."/>
            <person name="Klingeman D.M."/>
            <person name="Epstein S.E."/>
            <person name="Palumbo A.V."/>
            <person name="Brown S.D."/>
        </authorList>
    </citation>
    <scope>NUCLEOTIDE SEQUENCE [LARGE SCALE GENOMIC DNA]</scope>
    <source>
        <strain evidence="3 4">OR37</strain>
    </source>
</reference>
<dbReference type="Pfam" id="PF22725">
    <property type="entry name" value="GFO_IDH_MocA_C3"/>
    <property type="match status" value="1"/>
</dbReference>
<protein>
    <submittedName>
        <fullName evidence="3">Putative dehydrogenase</fullName>
    </submittedName>
</protein>
<dbReference type="STRING" id="1292034.OR37_02461"/>
<comment type="caution">
    <text evidence="3">The sequence shown here is derived from an EMBL/GenBank/DDBJ whole genome shotgun (WGS) entry which is preliminary data.</text>
</comment>
<name>R0CZQ0_CAUVI</name>
<organism evidence="3 4">
    <name type="scientific">Caulobacter vibrioides OR37</name>
    <dbReference type="NCBI Taxonomy" id="1292034"/>
    <lineage>
        <taxon>Bacteria</taxon>
        <taxon>Pseudomonadati</taxon>
        <taxon>Pseudomonadota</taxon>
        <taxon>Alphaproteobacteria</taxon>
        <taxon>Caulobacterales</taxon>
        <taxon>Caulobacteraceae</taxon>
        <taxon>Caulobacter</taxon>
    </lineage>
</organism>
<feature type="domain" description="Gfo/Idh/MocA-like oxidoreductase N-terminal" evidence="1">
    <location>
        <begin position="12"/>
        <end position="127"/>
    </location>
</feature>
<dbReference type="PANTHER" id="PTHR43377">
    <property type="entry name" value="BILIVERDIN REDUCTASE A"/>
    <property type="match status" value="1"/>
</dbReference>
<dbReference type="eggNOG" id="COG0673">
    <property type="taxonomic scope" value="Bacteria"/>
</dbReference>
<evidence type="ECO:0000259" key="2">
    <source>
        <dbReference type="Pfam" id="PF22725"/>
    </source>
</evidence>
<dbReference type="InterPro" id="IPR055170">
    <property type="entry name" value="GFO_IDH_MocA-like_dom"/>
</dbReference>
<dbReference type="PATRIC" id="fig|1292034.3.peg.2445"/>
<sequence>MTQDRSSSALLKAGVVGAGVFGGYHAKKYVELEGVTLAGVYDVDLARAEALAGPLGARAFDDIDAFLAAVDVVTVAAPAVHHAAPALAALKAGKPVYSEKPIACAPEDADKMVAAAAKAGVPLACGHQERVVFQAMGLLDIPEQPLRLEAVRRGTPSDRNLDVSVVLDLMIHDIDLALALCDGEPIAVEGEGAITRSTSLDWVKAEATFDNGFTALFDSSRVAESRERTMKVVYPSGEVEIDFLARTFRNTTPFPLIENFTETPAGKDPLGLSVAGFLKAVRGESPRPVVTGGEAARALDLALAVEQAVEG</sequence>
<dbReference type="AlphaFoldDB" id="R0CZQ0"/>
<proteinExistence type="predicted"/>
<evidence type="ECO:0000313" key="4">
    <source>
        <dbReference type="Proteomes" id="UP000013063"/>
    </source>
</evidence>
<evidence type="ECO:0000313" key="3">
    <source>
        <dbReference type="EMBL" id="ENZ81700.1"/>
    </source>
</evidence>
<accession>R0CZQ0</accession>
<evidence type="ECO:0000259" key="1">
    <source>
        <dbReference type="Pfam" id="PF01408"/>
    </source>
</evidence>
<dbReference type="GO" id="GO:0000166">
    <property type="term" value="F:nucleotide binding"/>
    <property type="evidence" value="ECO:0007669"/>
    <property type="project" value="InterPro"/>
</dbReference>
<keyword evidence="4" id="KW-1185">Reference proteome</keyword>
<dbReference type="InterPro" id="IPR051450">
    <property type="entry name" value="Gfo/Idh/MocA_Oxidoreductases"/>
</dbReference>
<dbReference type="SUPFAM" id="SSF51735">
    <property type="entry name" value="NAD(P)-binding Rossmann-fold domains"/>
    <property type="match status" value="1"/>
</dbReference>
<dbReference type="RefSeq" id="WP_004620136.1">
    <property type="nucleotide sequence ID" value="NZ_APMP01000014.1"/>
</dbReference>
<dbReference type="Proteomes" id="UP000013063">
    <property type="component" value="Unassembled WGS sequence"/>
</dbReference>
<dbReference type="Gene3D" id="3.40.50.720">
    <property type="entry name" value="NAD(P)-binding Rossmann-like Domain"/>
    <property type="match status" value="1"/>
</dbReference>
<dbReference type="InterPro" id="IPR036291">
    <property type="entry name" value="NAD(P)-bd_dom_sf"/>
</dbReference>
<dbReference type="EMBL" id="APMP01000014">
    <property type="protein sequence ID" value="ENZ81700.1"/>
    <property type="molecule type" value="Genomic_DNA"/>
</dbReference>
<dbReference type="SUPFAM" id="SSF55347">
    <property type="entry name" value="Glyceraldehyde-3-phosphate dehydrogenase-like, C-terminal domain"/>
    <property type="match status" value="1"/>
</dbReference>
<dbReference type="PANTHER" id="PTHR43377:SF1">
    <property type="entry name" value="BILIVERDIN REDUCTASE A"/>
    <property type="match status" value="1"/>
</dbReference>
<dbReference type="Gene3D" id="3.30.360.10">
    <property type="entry name" value="Dihydrodipicolinate Reductase, domain 2"/>
    <property type="match status" value="1"/>
</dbReference>
<dbReference type="Pfam" id="PF01408">
    <property type="entry name" value="GFO_IDH_MocA"/>
    <property type="match status" value="1"/>
</dbReference>
<dbReference type="OrthoDB" id="9815825at2"/>
<dbReference type="InterPro" id="IPR000683">
    <property type="entry name" value="Gfo/Idh/MocA-like_OxRdtase_N"/>
</dbReference>